<reference evidence="2" key="1">
    <citation type="journal article" date="2015" name="Nature">
        <title>Complex archaea that bridge the gap between prokaryotes and eukaryotes.</title>
        <authorList>
            <person name="Spang A."/>
            <person name="Saw J.H."/>
            <person name="Jorgensen S.L."/>
            <person name="Zaremba-Niedzwiedzka K."/>
            <person name="Martijn J."/>
            <person name="Lind A.E."/>
            <person name="van Eijk R."/>
            <person name="Schleper C."/>
            <person name="Guy L."/>
            <person name="Ettema T.J."/>
        </authorList>
    </citation>
    <scope>NUCLEOTIDE SEQUENCE</scope>
</reference>
<gene>
    <name evidence="2" type="ORF">LCGC14_0417170</name>
</gene>
<evidence type="ECO:0000256" key="1">
    <source>
        <dbReference type="SAM" id="MobiDB-lite"/>
    </source>
</evidence>
<feature type="region of interest" description="Disordered" evidence="1">
    <location>
        <begin position="69"/>
        <end position="89"/>
    </location>
</feature>
<comment type="caution">
    <text evidence="2">The sequence shown here is derived from an EMBL/GenBank/DDBJ whole genome shotgun (WGS) entry which is preliminary data.</text>
</comment>
<proteinExistence type="predicted"/>
<sequence>MQLLEERKPARVRQKVYRLIQRGELVRASVCEECQAEAYTLPHHPDYDKPLEIRWLCPSCHAKLDCPAHKPKKRGHCADGRGNRPKTERNQKIMEYWDRGYRQNSIAKMFKMKVSAVGMVIFREKKAGR</sequence>
<dbReference type="AlphaFoldDB" id="A0A0F9W1E3"/>
<accession>A0A0F9W1E3</accession>
<feature type="compositionally biased region" description="Basic and acidic residues" evidence="1">
    <location>
        <begin position="76"/>
        <end position="89"/>
    </location>
</feature>
<dbReference type="EMBL" id="LAZR01000375">
    <property type="protein sequence ID" value="KKN71863.1"/>
    <property type="molecule type" value="Genomic_DNA"/>
</dbReference>
<protein>
    <submittedName>
        <fullName evidence="2">Uncharacterized protein</fullName>
    </submittedName>
</protein>
<evidence type="ECO:0000313" key="2">
    <source>
        <dbReference type="EMBL" id="KKN71863.1"/>
    </source>
</evidence>
<name>A0A0F9W1E3_9ZZZZ</name>
<organism evidence="2">
    <name type="scientific">marine sediment metagenome</name>
    <dbReference type="NCBI Taxonomy" id="412755"/>
    <lineage>
        <taxon>unclassified sequences</taxon>
        <taxon>metagenomes</taxon>
        <taxon>ecological metagenomes</taxon>
    </lineage>
</organism>